<gene>
    <name evidence="1" type="ORF">R1flu_021246</name>
</gene>
<accession>A0ABD1ZP12</accession>
<evidence type="ECO:0000313" key="1">
    <source>
        <dbReference type="EMBL" id="KAL2653118.1"/>
    </source>
</evidence>
<dbReference type="Proteomes" id="UP001605036">
    <property type="component" value="Unassembled WGS sequence"/>
</dbReference>
<comment type="caution">
    <text evidence="1">The sequence shown here is derived from an EMBL/GenBank/DDBJ whole genome shotgun (WGS) entry which is preliminary data.</text>
</comment>
<sequence length="87" mass="10317">MITSMSSYSIVANWAGCQSLDESRRWKRRLIILVFSLTSFLYDTYRSTINNNIRDSPEHERRFCVWREGRTDGRAVRKGRVKEARKS</sequence>
<dbReference type="AlphaFoldDB" id="A0ABD1ZP12"/>
<dbReference type="EMBL" id="JBHFFA010000001">
    <property type="protein sequence ID" value="KAL2653118.1"/>
    <property type="molecule type" value="Genomic_DNA"/>
</dbReference>
<organism evidence="1 2">
    <name type="scientific">Riccia fluitans</name>
    <dbReference type="NCBI Taxonomy" id="41844"/>
    <lineage>
        <taxon>Eukaryota</taxon>
        <taxon>Viridiplantae</taxon>
        <taxon>Streptophyta</taxon>
        <taxon>Embryophyta</taxon>
        <taxon>Marchantiophyta</taxon>
        <taxon>Marchantiopsida</taxon>
        <taxon>Marchantiidae</taxon>
        <taxon>Marchantiales</taxon>
        <taxon>Ricciaceae</taxon>
        <taxon>Riccia</taxon>
    </lineage>
</organism>
<reference evidence="1 2" key="1">
    <citation type="submission" date="2024-09" db="EMBL/GenBank/DDBJ databases">
        <title>Chromosome-scale assembly of Riccia fluitans.</title>
        <authorList>
            <person name="Paukszto L."/>
            <person name="Sawicki J."/>
            <person name="Karawczyk K."/>
            <person name="Piernik-Szablinska J."/>
            <person name="Szczecinska M."/>
            <person name="Mazdziarz M."/>
        </authorList>
    </citation>
    <scope>NUCLEOTIDE SEQUENCE [LARGE SCALE GENOMIC DNA]</scope>
    <source>
        <strain evidence="1">Rf_01</strain>
        <tissue evidence="1">Aerial parts of the thallus</tissue>
    </source>
</reference>
<evidence type="ECO:0000313" key="2">
    <source>
        <dbReference type="Proteomes" id="UP001605036"/>
    </source>
</evidence>
<name>A0ABD1ZP12_9MARC</name>
<protein>
    <submittedName>
        <fullName evidence="1">Uncharacterized protein</fullName>
    </submittedName>
</protein>
<keyword evidence="2" id="KW-1185">Reference proteome</keyword>
<proteinExistence type="predicted"/>